<evidence type="ECO:0000256" key="9">
    <source>
        <dbReference type="ARBA" id="ARBA00022786"/>
    </source>
</evidence>
<evidence type="ECO:0000256" key="8">
    <source>
        <dbReference type="ARBA" id="ARBA00022771"/>
    </source>
</evidence>
<evidence type="ECO:0000256" key="13">
    <source>
        <dbReference type="ARBA" id="ARBA00024209"/>
    </source>
</evidence>
<comment type="caution">
    <text evidence="18">The sequence shown here is derived from an EMBL/GenBank/DDBJ whole genome shotgun (WGS) entry which is preliminary data.</text>
</comment>
<keyword evidence="5" id="KW-0808">Transferase</keyword>
<evidence type="ECO:0000256" key="3">
    <source>
        <dbReference type="ARBA" id="ARBA00004906"/>
    </source>
</evidence>
<dbReference type="GO" id="GO:0016567">
    <property type="term" value="P:protein ubiquitination"/>
    <property type="evidence" value="ECO:0007669"/>
    <property type="project" value="InterPro"/>
</dbReference>
<dbReference type="PANTHER" id="PTHR46913">
    <property type="entry name" value="RING-H2 FINGER PROTEIN ATL16"/>
    <property type="match status" value="1"/>
</dbReference>
<evidence type="ECO:0000313" key="18">
    <source>
        <dbReference type="EMBL" id="TKR97146.1"/>
    </source>
</evidence>
<dbReference type="InterPro" id="IPR001841">
    <property type="entry name" value="Znf_RING"/>
</dbReference>
<evidence type="ECO:0000256" key="4">
    <source>
        <dbReference type="ARBA" id="ARBA00012483"/>
    </source>
</evidence>
<dbReference type="PROSITE" id="PS50089">
    <property type="entry name" value="ZF_RING_2"/>
    <property type="match status" value="1"/>
</dbReference>
<dbReference type="GO" id="GO:0016020">
    <property type="term" value="C:membrane"/>
    <property type="evidence" value="ECO:0007669"/>
    <property type="project" value="UniProtKB-SubCell"/>
</dbReference>
<evidence type="ECO:0000256" key="7">
    <source>
        <dbReference type="ARBA" id="ARBA00022723"/>
    </source>
</evidence>
<feature type="compositionally biased region" description="Basic and acidic residues" evidence="15">
    <location>
        <begin position="219"/>
        <end position="247"/>
    </location>
</feature>
<feature type="compositionally biased region" description="Polar residues" evidence="15">
    <location>
        <begin position="248"/>
        <end position="258"/>
    </location>
</feature>
<dbReference type="Gene3D" id="3.30.40.10">
    <property type="entry name" value="Zinc/RING finger domain, C3HC4 (zinc finger)"/>
    <property type="match status" value="1"/>
</dbReference>
<comment type="subcellular location">
    <subcellularLocation>
        <location evidence="2">Membrane</location>
        <topology evidence="2">Single-pass membrane protein</topology>
    </subcellularLocation>
</comment>
<reference evidence="18" key="1">
    <citation type="submission" date="2018-10" db="EMBL/GenBank/DDBJ databases">
        <title>Population genomic analysis revealed the cold adaptation of white poplar.</title>
        <authorList>
            <person name="Liu Y.-J."/>
        </authorList>
    </citation>
    <scope>NUCLEOTIDE SEQUENCE [LARGE SCALE GENOMIC DNA]</scope>
    <source>
        <strain evidence="18">PAL-ZL1</strain>
    </source>
</reference>
<feature type="domain" description="RING-type" evidence="17">
    <location>
        <begin position="110"/>
        <end position="152"/>
    </location>
</feature>
<comment type="catalytic activity">
    <reaction evidence="1">
        <text>S-ubiquitinyl-[E2 ubiquitin-conjugating enzyme]-L-cysteine + [acceptor protein]-L-lysine = [E2 ubiquitin-conjugating enzyme]-L-cysteine + N(6)-ubiquitinyl-[acceptor protein]-L-lysine.</text>
        <dbReference type="EC" id="2.3.2.27"/>
    </reaction>
</comment>
<keyword evidence="12 16" id="KW-0472">Membrane</keyword>
<dbReference type="Pfam" id="PF13639">
    <property type="entry name" value="zf-RING_2"/>
    <property type="match status" value="1"/>
</dbReference>
<keyword evidence="8 14" id="KW-0863">Zinc-finger</keyword>
<evidence type="ECO:0000256" key="10">
    <source>
        <dbReference type="ARBA" id="ARBA00022833"/>
    </source>
</evidence>
<dbReference type="STRING" id="43335.A0A4U5PLC2"/>
<gene>
    <name evidence="18" type="ORF">D5086_0000216260</name>
</gene>
<feature type="region of interest" description="Disordered" evidence="15">
    <location>
        <begin position="162"/>
        <end position="272"/>
    </location>
</feature>
<evidence type="ECO:0000259" key="17">
    <source>
        <dbReference type="PROSITE" id="PS50089"/>
    </source>
</evidence>
<evidence type="ECO:0000256" key="2">
    <source>
        <dbReference type="ARBA" id="ARBA00004167"/>
    </source>
</evidence>
<keyword evidence="9" id="KW-0833">Ubl conjugation pathway</keyword>
<dbReference type="InterPro" id="IPR044600">
    <property type="entry name" value="ATL1/ATL16-like"/>
</dbReference>
<keyword evidence="11 16" id="KW-1133">Transmembrane helix</keyword>
<dbReference type="AlphaFoldDB" id="A0A4U5PLC2"/>
<dbReference type="EC" id="2.3.2.27" evidence="4"/>
<evidence type="ECO:0000256" key="12">
    <source>
        <dbReference type="ARBA" id="ARBA00023136"/>
    </source>
</evidence>
<dbReference type="FunFam" id="3.30.40.10:FF:000503">
    <property type="entry name" value="RING-H2 finger protein ATL7"/>
    <property type="match status" value="1"/>
</dbReference>
<feature type="compositionally biased region" description="Low complexity" evidence="15">
    <location>
        <begin position="175"/>
        <end position="186"/>
    </location>
</feature>
<dbReference type="GO" id="GO:0061630">
    <property type="term" value="F:ubiquitin protein ligase activity"/>
    <property type="evidence" value="ECO:0007669"/>
    <property type="project" value="UniProtKB-EC"/>
</dbReference>
<accession>A0A4U5PLC2</accession>
<dbReference type="SMART" id="SM00184">
    <property type="entry name" value="RING"/>
    <property type="match status" value="1"/>
</dbReference>
<evidence type="ECO:0000256" key="16">
    <source>
        <dbReference type="SAM" id="Phobius"/>
    </source>
</evidence>
<name>A0A4U5PLC2_POPAL</name>
<comment type="pathway">
    <text evidence="3">Protein modification; protein ubiquitination.</text>
</comment>
<evidence type="ECO:0000256" key="11">
    <source>
        <dbReference type="ARBA" id="ARBA00022989"/>
    </source>
</evidence>
<evidence type="ECO:0000256" key="14">
    <source>
        <dbReference type="PROSITE-ProRule" id="PRU00175"/>
    </source>
</evidence>
<comment type="similarity">
    <text evidence="13">Belongs to the RING-type zinc finger family. ATL subfamily.</text>
</comment>
<protein>
    <recommendedName>
        <fullName evidence="4">RING-type E3 ubiquitin transferase</fullName>
        <ecNumber evidence="4">2.3.2.27</ecNumber>
    </recommendedName>
</protein>
<keyword evidence="6 16" id="KW-0812">Transmembrane</keyword>
<proteinExistence type="inferred from homology"/>
<evidence type="ECO:0000256" key="6">
    <source>
        <dbReference type="ARBA" id="ARBA00022692"/>
    </source>
</evidence>
<evidence type="ECO:0000256" key="5">
    <source>
        <dbReference type="ARBA" id="ARBA00022679"/>
    </source>
</evidence>
<keyword evidence="10" id="KW-0862">Zinc</keyword>
<dbReference type="EMBL" id="RCHU01000728">
    <property type="protein sequence ID" value="TKR97146.1"/>
    <property type="molecule type" value="Genomic_DNA"/>
</dbReference>
<evidence type="ECO:0000256" key="15">
    <source>
        <dbReference type="SAM" id="MobiDB-lite"/>
    </source>
</evidence>
<dbReference type="CDD" id="cd16461">
    <property type="entry name" value="RING-H2_EL5-like"/>
    <property type="match status" value="1"/>
</dbReference>
<organism evidence="18">
    <name type="scientific">Populus alba</name>
    <name type="common">White poplar</name>
    <dbReference type="NCBI Taxonomy" id="43335"/>
    <lineage>
        <taxon>Eukaryota</taxon>
        <taxon>Viridiplantae</taxon>
        <taxon>Streptophyta</taxon>
        <taxon>Embryophyta</taxon>
        <taxon>Tracheophyta</taxon>
        <taxon>Spermatophyta</taxon>
        <taxon>Magnoliopsida</taxon>
        <taxon>eudicotyledons</taxon>
        <taxon>Gunneridae</taxon>
        <taxon>Pentapetalae</taxon>
        <taxon>rosids</taxon>
        <taxon>fabids</taxon>
        <taxon>Malpighiales</taxon>
        <taxon>Salicaceae</taxon>
        <taxon>Saliceae</taxon>
        <taxon>Populus</taxon>
    </lineage>
</organism>
<keyword evidence="7" id="KW-0479">Metal-binding</keyword>
<feature type="transmembrane region" description="Helical" evidence="16">
    <location>
        <begin position="31"/>
        <end position="55"/>
    </location>
</feature>
<sequence length="272" mass="30788">MSRSKSEPPSCCSTTASSTSRSPVAATELKLYQAFIFSVPIFFTFILLFLFYLFYLRRRRVDWASLRMRASLQDHTVDISRVEMGLKKELREMLPIIVYKESFSVRDTQCPVCLGDYQAEDKLQQIPACGHTFHMDCIDHWLANHITCPLCRLSLLASVKAPSEPPRNQVETVQESSAAENGEEASVQPRPESCEESQATPLSQSMDEESGTLQNSAGEEQRSECADQGREFRFARNEAEEHEKSRDSSGTFASSWSEYTHIHTPQILTSKI</sequence>
<evidence type="ECO:0000256" key="1">
    <source>
        <dbReference type="ARBA" id="ARBA00000900"/>
    </source>
</evidence>
<feature type="compositionally biased region" description="Polar residues" evidence="15">
    <location>
        <begin position="196"/>
        <end position="218"/>
    </location>
</feature>
<dbReference type="SUPFAM" id="SSF57850">
    <property type="entry name" value="RING/U-box"/>
    <property type="match status" value="1"/>
</dbReference>
<dbReference type="InterPro" id="IPR013083">
    <property type="entry name" value="Znf_RING/FYVE/PHD"/>
</dbReference>
<dbReference type="GO" id="GO:0008270">
    <property type="term" value="F:zinc ion binding"/>
    <property type="evidence" value="ECO:0007669"/>
    <property type="project" value="UniProtKB-KW"/>
</dbReference>
<dbReference type="PANTHER" id="PTHR46913:SF23">
    <property type="entry name" value="E3 UBIQUITIN-PROTEIN LIGASE RHA4A-RELATED"/>
    <property type="match status" value="1"/>
</dbReference>